<sequence>MEDDANNNNSNNNSSIEDNGEDLKRSRLYTKTGDKGYSSLFNGERKPKDDDFFNALGNIDELNASLGVALEYCMIDNNGLQDYIEKIQSLMLDVGACCATPLDTSKDSHIQKTKFSDQHVIVLERWIDLLDSKLPPLKNFIVPCGVGLASSHLHLSRAICRRAERSICSLSRHQVIPENVSVFMNRLSDFLFAACRYAAMKSGKNETLWKKREFN</sequence>
<gene>
    <name evidence="13" type="ORF">PPL_03021</name>
</gene>
<keyword evidence="5 10" id="KW-0067">ATP-binding</keyword>
<evidence type="ECO:0000256" key="6">
    <source>
        <dbReference type="ARBA" id="ARBA00051988"/>
    </source>
</evidence>
<evidence type="ECO:0000256" key="1">
    <source>
        <dbReference type="ARBA" id="ARBA00007487"/>
    </source>
</evidence>
<dbReference type="OMA" id="ECNSAIG"/>
<name>D3B3Q3_HETP5</name>
<dbReference type="SUPFAM" id="SSF89028">
    <property type="entry name" value="Cobalamin adenosyltransferase-like"/>
    <property type="match status" value="1"/>
</dbReference>
<dbReference type="PANTHER" id="PTHR12213:SF2">
    <property type="entry name" value="COBALAMIN ADENOSYLTRANSFERASE-LIKE DOMAIN-CONTAINING PROTEIN"/>
    <property type="match status" value="1"/>
</dbReference>
<dbReference type="AlphaFoldDB" id="D3B3Q3"/>
<dbReference type="Proteomes" id="UP000001396">
    <property type="component" value="Unassembled WGS sequence"/>
</dbReference>
<comment type="catalytic activity">
    <reaction evidence="6">
        <text>cob(I)alamin-[corrinoid adenosyltransferase] + ATP = apo-[corrinoid adenosyltransferase] + adenosylcob(III)alamin + triphosphate</text>
        <dbReference type="Rhea" id="RHEA:56796"/>
        <dbReference type="Rhea" id="RHEA-COMP:14743"/>
        <dbReference type="Rhea" id="RHEA-COMP:14744"/>
        <dbReference type="ChEBI" id="CHEBI:18036"/>
        <dbReference type="ChEBI" id="CHEBI:18408"/>
        <dbReference type="ChEBI" id="CHEBI:30616"/>
        <dbReference type="ChEBI" id="CHEBI:60488"/>
        <dbReference type="ChEBI" id="CHEBI:83228"/>
    </reaction>
    <physiologicalReaction direction="left-to-right" evidence="6">
        <dbReference type="Rhea" id="RHEA:56797"/>
    </physiologicalReaction>
</comment>
<evidence type="ECO:0000259" key="12">
    <source>
        <dbReference type="Pfam" id="PF01923"/>
    </source>
</evidence>
<dbReference type="RefSeq" id="XP_020436068.1">
    <property type="nucleotide sequence ID" value="XM_020573996.1"/>
</dbReference>
<dbReference type="GO" id="GO:0008817">
    <property type="term" value="F:corrinoid adenosyltransferase activity"/>
    <property type="evidence" value="ECO:0007669"/>
    <property type="project" value="TreeGrafter"/>
</dbReference>
<dbReference type="STRING" id="670386.D3B3Q3"/>
<dbReference type="InParanoid" id="D3B3Q3"/>
<evidence type="ECO:0000256" key="2">
    <source>
        <dbReference type="ARBA" id="ARBA00011233"/>
    </source>
</evidence>
<dbReference type="FunCoup" id="D3B3Q3">
    <property type="interactions" value="75"/>
</dbReference>
<comment type="caution">
    <text evidence="13">The sequence shown here is derived from an EMBL/GenBank/DDBJ whole genome shotgun (WGS) entry which is preliminary data.</text>
</comment>
<organism evidence="13 14">
    <name type="scientific">Heterostelium pallidum (strain ATCC 26659 / Pp 5 / PN500)</name>
    <name type="common">Cellular slime mold</name>
    <name type="synonym">Polysphondylium pallidum</name>
    <dbReference type="NCBI Taxonomy" id="670386"/>
    <lineage>
        <taxon>Eukaryota</taxon>
        <taxon>Amoebozoa</taxon>
        <taxon>Evosea</taxon>
        <taxon>Eumycetozoa</taxon>
        <taxon>Dictyostelia</taxon>
        <taxon>Acytosteliales</taxon>
        <taxon>Acytosteliaceae</taxon>
        <taxon>Heterostelium</taxon>
    </lineage>
</organism>
<evidence type="ECO:0000256" key="10">
    <source>
        <dbReference type="RuleBase" id="RU366026"/>
    </source>
</evidence>
<dbReference type="PANTHER" id="PTHR12213">
    <property type="entry name" value="CORRINOID ADENOSYLTRANSFERASE"/>
    <property type="match status" value="1"/>
</dbReference>
<dbReference type="GO" id="GO:0009235">
    <property type="term" value="P:cobalamin metabolic process"/>
    <property type="evidence" value="ECO:0007669"/>
    <property type="project" value="UniProtKB-ARBA"/>
</dbReference>
<evidence type="ECO:0000256" key="5">
    <source>
        <dbReference type="ARBA" id="ARBA00022840"/>
    </source>
</evidence>
<evidence type="ECO:0000256" key="8">
    <source>
        <dbReference type="ARBA" id="ARBA00071654"/>
    </source>
</evidence>
<evidence type="ECO:0000256" key="4">
    <source>
        <dbReference type="ARBA" id="ARBA00022741"/>
    </source>
</evidence>
<feature type="domain" description="Cobalamin adenosyltransferase-like" evidence="12">
    <location>
        <begin position="28"/>
        <end position="198"/>
    </location>
</feature>
<evidence type="ECO:0000256" key="3">
    <source>
        <dbReference type="ARBA" id="ARBA00022679"/>
    </source>
</evidence>
<evidence type="ECO:0000313" key="13">
    <source>
        <dbReference type="EMBL" id="EFA83951.1"/>
    </source>
</evidence>
<dbReference type="EMBL" id="ADBJ01000010">
    <property type="protein sequence ID" value="EFA83951.1"/>
    <property type="molecule type" value="Genomic_DNA"/>
</dbReference>
<dbReference type="NCBIfam" id="TIGR00636">
    <property type="entry name" value="PduO_Nterm"/>
    <property type="match status" value="1"/>
</dbReference>
<dbReference type="InterPro" id="IPR016030">
    <property type="entry name" value="CblAdoTrfase-like"/>
</dbReference>
<dbReference type="Pfam" id="PF01923">
    <property type="entry name" value="Cob_adeno_trans"/>
    <property type="match status" value="1"/>
</dbReference>
<dbReference type="Gene3D" id="1.20.1200.10">
    <property type="entry name" value="Cobalamin adenosyltransferase-like"/>
    <property type="match status" value="1"/>
</dbReference>
<dbReference type="GeneID" id="31358544"/>
<feature type="region of interest" description="Disordered" evidence="11">
    <location>
        <begin position="1"/>
        <end position="28"/>
    </location>
</feature>
<dbReference type="FunFam" id="1.20.1200.10:FF:000001">
    <property type="entry name" value="Cob(I)yrinic acid a,c-diamide adenosyltransferase"/>
    <property type="match status" value="1"/>
</dbReference>
<accession>D3B3Q3</accession>
<dbReference type="InterPro" id="IPR029499">
    <property type="entry name" value="PduO-typ"/>
</dbReference>
<feature type="compositionally biased region" description="Low complexity" evidence="11">
    <location>
        <begin position="1"/>
        <end position="15"/>
    </location>
</feature>
<comment type="function">
    <text evidence="7">Converts cob(I)alamin to adenosylcobalamin (adenosylcob(III)alamin), a coenzyme for methylmalonyl-CoA mutase, therefore participates in the final step of the vitamin B12 conversion. Generates adenosylcobalamin (AdoCbl) and directly delivers the cofactor to MUT in a transfer that is stimulated by ATP-binding to MMAB and gated by MMAA.</text>
</comment>
<proteinExistence type="inferred from homology"/>
<keyword evidence="3 10" id="KW-0808">Transferase</keyword>
<evidence type="ECO:0000256" key="9">
    <source>
        <dbReference type="ARBA" id="ARBA00075216"/>
    </source>
</evidence>
<evidence type="ECO:0000256" key="7">
    <source>
        <dbReference type="ARBA" id="ARBA00056747"/>
    </source>
</evidence>
<evidence type="ECO:0000256" key="11">
    <source>
        <dbReference type="SAM" id="MobiDB-lite"/>
    </source>
</evidence>
<reference evidence="13 14" key="1">
    <citation type="journal article" date="2011" name="Genome Res.">
        <title>Phylogeny-wide analysis of social amoeba genomes highlights ancient origins for complex intercellular communication.</title>
        <authorList>
            <person name="Heidel A.J."/>
            <person name="Lawal H.M."/>
            <person name="Felder M."/>
            <person name="Schilde C."/>
            <person name="Helps N.R."/>
            <person name="Tunggal B."/>
            <person name="Rivero F."/>
            <person name="John U."/>
            <person name="Schleicher M."/>
            <person name="Eichinger L."/>
            <person name="Platzer M."/>
            <person name="Noegel A.A."/>
            <person name="Schaap P."/>
            <person name="Gloeckner G."/>
        </authorList>
    </citation>
    <scope>NUCLEOTIDE SEQUENCE [LARGE SCALE GENOMIC DNA]</scope>
    <source>
        <strain evidence="14">ATCC 26659 / Pp 5 / PN500</strain>
    </source>
</reference>
<keyword evidence="14" id="KW-1185">Reference proteome</keyword>
<keyword evidence="4 10" id="KW-0547">Nucleotide-binding</keyword>
<dbReference type="GO" id="GO:0005524">
    <property type="term" value="F:ATP binding"/>
    <property type="evidence" value="ECO:0007669"/>
    <property type="project" value="UniProtKB-UniRule"/>
</dbReference>
<dbReference type="InterPro" id="IPR036451">
    <property type="entry name" value="CblAdoTrfase-like_sf"/>
</dbReference>
<comment type="subunit">
    <text evidence="2">Homotrimer.</text>
</comment>
<comment type="similarity">
    <text evidence="1 10">Belongs to the Cob(I)alamin adenosyltransferase family.</text>
</comment>
<evidence type="ECO:0000313" key="14">
    <source>
        <dbReference type="Proteomes" id="UP000001396"/>
    </source>
</evidence>
<protein>
    <recommendedName>
        <fullName evidence="8">Corrinoid adenosyltransferase MMAB</fullName>
    </recommendedName>
    <alternativeName>
        <fullName evidence="9">ATP:co(I)rrinoid adenosyltransferase MMAB</fullName>
    </alternativeName>
</protein>